<keyword evidence="1" id="KW-0560">Oxidoreductase</keyword>
<organism evidence="4 5">
    <name type="scientific">Conexibacter arvalis</name>
    <dbReference type="NCBI Taxonomy" id="912552"/>
    <lineage>
        <taxon>Bacteria</taxon>
        <taxon>Bacillati</taxon>
        <taxon>Actinomycetota</taxon>
        <taxon>Thermoleophilia</taxon>
        <taxon>Solirubrobacterales</taxon>
        <taxon>Conexibacteraceae</taxon>
        <taxon>Conexibacter</taxon>
    </lineage>
</organism>
<protein>
    <submittedName>
        <fullName evidence="4">Putative F420-dependent oxidoreductase</fullName>
    </submittedName>
</protein>
<dbReference type="Proteomes" id="UP000585272">
    <property type="component" value="Unassembled WGS sequence"/>
</dbReference>
<keyword evidence="2" id="KW-0503">Monooxygenase</keyword>
<dbReference type="InterPro" id="IPR050766">
    <property type="entry name" value="Bact_Lucif_Oxidored"/>
</dbReference>
<dbReference type="GO" id="GO:0005829">
    <property type="term" value="C:cytosol"/>
    <property type="evidence" value="ECO:0007669"/>
    <property type="project" value="TreeGrafter"/>
</dbReference>
<dbReference type="PANTHER" id="PTHR30137:SF8">
    <property type="entry name" value="BLR5498 PROTEIN"/>
    <property type="match status" value="1"/>
</dbReference>
<dbReference type="InterPro" id="IPR019921">
    <property type="entry name" value="Lucif-like_OxRdtase_Rv2161c"/>
</dbReference>
<dbReference type="GO" id="GO:0016705">
    <property type="term" value="F:oxidoreductase activity, acting on paired donors, with incorporation or reduction of molecular oxygen"/>
    <property type="evidence" value="ECO:0007669"/>
    <property type="project" value="InterPro"/>
</dbReference>
<evidence type="ECO:0000313" key="5">
    <source>
        <dbReference type="Proteomes" id="UP000585272"/>
    </source>
</evidence>
<dbReference type="RefSeq" id="WP_183342918.1">
    <property type="nucleotide sequence ID" value="NZ_JACHNU010000003.1"/>
</dbReference>
<dbReference type="GO" id="GO:0004497">
    <property type="term" value="F:monooxygenase activity"/>
    <property type="evidence" value="ECO:0007669"/>
    <property type="project" value="UniProtKB-KW"/>
</dbReference>
<dbReference type="PANTHER" id="PTHR30137">
    <property type="entry name" value="LUCIFERASE-LIKE MONOOXYGENASE"/>
    <property type="match status" value="1"/>
</dbReference>
<dbReference type="InterPro" id="IPR011251">
    <property type="entry name" value="Luciferase-like_dom"/>
</dbReference>
<reference evidence="4 5" key="1">
    <citation type="submission" date="2020-08" db="EMBL/GenBank/DDBJ databases">
        <title>Genomic Encyclopedia of Archaeal and Bacterial Type Strains, Phase II (KMG-II): from individual species to whole genera.</title>
        <authorList>
            <person name="Goeker M."/>
        </authorList>
    </citation>
    <scope>NUCLEOTIDE SEQUENCE [LARGE SCALE GENOMIC DNA]</scope>
    <source>
        <strain evidence="4 5">DSM 23288</strain>
    </source>
</reference>
<dbReference type="Gene3D" id="3.20.20.30">
    <property type="entry name" value="Luciferase-like domain"/>
    <property type="match status" value="1"/>
</dbReference>
<evidence type="ECO:0000256" key="2">
    <source>
        <dbReference type="ARBA" id="ARBA00023033"/>
    </source>
</evidence>
<evidence type="ECO:0000256" key="1">
    <source>
        <dbReference type="ARBA" id="ARBA00023002"/>
    </source>
</evidence>
<evidence type="ECO:0000313" key="4">
    <source>
        <dbReference type="EMBL" id="MBB4663192.1"/>
    </source>
</evidence>
<dbReference type="NCBIfam" id="TIGR03619">
    <property type="entry name" value="F420_Rv2161c"/>
    <property type="match status" value="1"/>
</dbReference>
<dbReference type="Pfam" id="PF00296">
    <property type="entry name" value="Bac_luciferase"/>
    <property type="match status" value="1"/>
</dbReference>
<accession>A0A840IEF4</accession>
<sequence>MRYGTIHSFESLPGEPNGHVGVYRHGLDQIVRSEQLGFTYVNITEHHATDDGYCPALMPVLAAVAMRTTTLRLSTGMLILPLHNPVRIAEEAAVVDVLSGGRLTLGVAAGYRELEFEVMESDYRRRGRRFRESLEVLLAAWSGEPFSYDGETISLPEIVVRPTPLQRPHPPLWLGGGSDPALRRAVAYGAPLFPGATTPLPAVRELWERYRGFAADAGREPAGFVLPRLAYVGESVESARAVALPAIAAMFDRYVTYGNPPEVREALDDWALLDEYVLVGDAETVAARVGELEALGVTDLLLQFAIPSLDPAQAMASMERFAAAVELTPA</sequence>
<proteinExistence type="predicted"/>
<dbReference type="SUPFAM" id="SSF51679">
    <property type="entry name" value="Bacterial luciferase-like"/>
    <property type="match status" value="1"/>
</dbReference>
<feature type="domain" description="Luciferase-like" evidence="3">
    <location>
        <begin position="2"/>
        <end position="298"/>
    </location>
</feature>
<evidence type="ECO:0000259" key="3">
    <source>
        <dbReference type="Pfam" id="PF00296"/>
    </source>
</evidence>
<dbReference type="InterPro" id="IPR036661">
    <property type="entry name" value="Luciferase-like_sf"/>
</dbReference>
<keyword evidence="5" id="KW-1185">Reference proteome</keyword>
<dbReference type="EMBL" id="JACHNU010000003">
    <property type="protein sequence ID" value="MBB4663192.1"/>
    <property type="molecule type" value="Genomic_DNA"/>
</dbReference>
<gene>
    <name evidence="4" type="ORF">BDZ31_002781</name>
</gene>
<name>A0A840IEF4_9ACTN</name>
<dbReference type="AlphaFoldDB" id="A0A840IEF4"/>
<comment type="caution">
    <text evidence="4">The sequence shown here is derived from an EMBL/GenBank/DDBJ whole genome shotgun (WGS) entry which is preliminary data.</text>
</comment>